<evidence type="ECO:0000313" key="1">
    <source>
        <dbReference type="Proteomes" id="UP000095286"/>
    </source>
</evidence>
<name>A0AC35U4K1_9BILA</name>
<reference evidence="2" key="1">
    <citation type="submission" date="2016-11" db="UniProtKB">
        <authorList>
            <consortium name="WormBaseParasite"/>
        </authorList>
    </citation>
    <scope>IDENTIFICATION</scope>
    <source>
        <strain evidence="2">KR3021</strain>
    </source>
</reference>
<proteinExistence type="predicted"/>
<protein>
    <submittedName>
        <fullName evidence="2">Secreted protein</fullName>
    </submittedName>
</protein>
<evidence type="ECO:0000313" key="2">
    <source>
        <dbReference type="WBParaSite" id="RSKR_0000736700.1"/>
    </source>
</evidence>
<dbReference type="WBParaSite" id="RSKR_0000736700.1">
    <property type="protein sequence ID" value="RSKR_0000736700.1"/>
    <property type="gene ID" value="RSKR_0000736700"/>
</dbReference>
<accession>A0AC35U4K1</accession>
<dbReference type="Proteomes" id="UP000095286">
    <property type="component" value="Unplaced"/>
</dbReference>
<sequence length="105" mass="11450">MKQIFFISCIAITLIFLVQLVPAKPLNHPNALSAISNGVDPICGPHPLQAIVKKIANTEPEIDHETVVKILTMIRGKSPKLWHNYQATLNAYMNCKVMASGGTLG</sequence>
<organism evidence="1 2">
    <name type="scientific">Rhabditophanes sp. KR3021</name>
    <dbReference type="NCBI Taxonomy" id="114890"/>
    <lineage>
        <taxon>Eukaryota</taxon>
        <taxon>Metazoa</taxon>
        <taxon>Ecdysozoa</taxon>
        <taxon>Nematoda</taxon>
        <taxon>Chromadorea</taxon>
        <taxon>Rhabditida</taxon>
        <taxon>Tylenchina</taxon>
        <taxon>Panagrolaimomorpha</taxon>
        <taxon>Strongyloidoidea</taxon>
        <taxon>Alloionematidae</taxon>
        <taxon>Rhabditophanes</taxon>
    </lineage>
</organism>